<dbReference type="Proteomes" id="UP000240357">
    <property type="component" value="Unassembled WGS sequence"/>
</dbReference>
<feature type="region of interest" description="Disordered" evidence="1">
    <location>
        <begin position="1"/>
        <end position="78"/>
    </location>
</feature>
<gene>
    <name evidence="2" type="ORF">AHMF7605_17880</name>
</gene>
<dbReference type="RefSeq" id="WP_106931421.1">
    <property type="nucleotide sequence ID" value="NZ_PYFT01000001.1"/>
</dbReference>
<evidence type="ECO:0000313" key="3">
    <source>
        <dbReference type="Proteomes" id="UP000240357"/>
    </source>
</evidence>
<organism evidence="2 3">
    <name type="scientific">Adhaeribacter arboris</name>
    <dbReference type="NCBI Taxonomy" id="2072846"/>
    <lineage>
        <taxon>Bacteria</taxon>
        <taxon>Pseudomonadati</taxon>
        <taxon>Bacteroidota</taxon>
        <taxon>Cytophagia</taxon>
        <taxon>Cytophagales</taxon>
        <taxon>Hymenobacteraceae</taxon>
        <taxon>Adhaeribacter</taxon>
    </lineage>
</organism>
<feature type="compositionally biased region" description="Polar residues" evidence="1">
    <location>
        <begin position="1"/>
        <end position="10"/>
    </location>
</feature>
<comment type="caution">
    <text evidence="2">The sequence shown here is derived from an EMBL/GenBank/DDBJ whole genome shotgun (WGS) entry which is preliminary data.</text>
</comment>
<feature type="compositionally biased region" description="Basic and acidic residues" evidence="1">
    <location>
        <begin position="38"/>
        <end position="48"/>
    </location>
</feature>
<sequence length="78" mass="8379">MPYKSNNTSKQSKRPMGDPAGEGVGGMKDIDAESSLKAMDELGEKYTDENGEPDLPQTPGSHPNRNTNKPSIDKPAYG</sequence>
<dbReference type="OrthoDB" id="964393at2"/>
<accession>A0A2T2YIA1</accession>
<keyword evidence="3" id="KW-1185">Reference proteome</keyword>
<name>A0A2T2YIA1_9BACT</name>
<evidence type="ECO:0000256" key="1">
    <source>
        <dbReference type="SAM" id="MobiDB-lite"/>
    </source>
</evidence>
<dbReference type="AlphaFoldDB" id="A0A2T2YIA1"/>
<evidence type="ECO:0000313" key="2">
    <source>
        <dbReference type="EMBL" id="PSR55243.1"/>
    </source>
</evidence>
<proteinExistence type="predicted"/>
<reference evidence="2 3" key="1">
    <citation type="submission" date="2018-03" db="EMBL/GenBank/DDBJ databases">
        <title>Adhaeribacter sp. HMF7605 Genome sequencing and assembly.</title>
        <authorList>
            <person name="Kang H."/>
            <person name="Kang J."/>
            <person name="Cha I."/>
            <person name="Kim H."/>
            <person name="Joh K."/>
        </authorList>
    </citation>
    <scope>NUCLEOTIDE SEQUENCE [LARGE SCALE GENOMIC DNA]</scope>
    <source>
        <strain evidence="2 3">HMF7605</strain>
    </source>
</reference>
<protein>
    <submittedName>
        <fullName evidence="2">Uncharacterized protein</fullName>
    </submittedName>
</protein>
<dbReference type="EMBL" id="PYFT01000001">
    <property type="protein sequence ID" value="PSR55243.1"/>
    <property type="molecule type" value="Genomic_DNA"/>
</dbReference>
<feature type="compositionally biased region" description="Polar residues" evidence="1">
    <location>
        <begin position="58"/>
        <end position="70"/>
    </location>
</feature>